<sequence>MQTRVVTIEEIYQEILDGKKSRFPANTWKEDENREMARRVTKYLIETILMWDEEDIKQKWNTPLIVKYRLLGVLNHKYDNSPYKMIDDSYPNRFKEWEFGMAPLNFWTKEKALEVLEWTIEEKEQLRKEQLLKIYSKKWLEKNKLGAPLVMYWNGSPYTMLNALYPNQFKEWEFNMTPNKFWTKDKALSALRWTIEEKEKLTPSQLLQVYSVKWLINHKLISPCLMLWGNSPYSMLNDLYPARFKEWEFKVTPTGFWNKKRALEALRWTIEEKEKLTEEQLLGVYTQKWLIKHKLWTPLKRYWNGSPYEMLNALYPNRYSKNMLKGYGNRGSGAKTIRLM</sequence>
<proteinExistence type="predicted"/>
<feature type="domain" description="DUF4046" evidence="1">
    <location>
        <begin position="8"/>
        <end position="94"/>
    </location>
</feature>
<protein>
    <recommendedName>
        <fullName evidence="1">DUF4046 domain-containing protein</fullName>
    </recommendedName>
</protein>
<dbReference type="Proteomes" id="UP000190696">
    <property type="component" value="Unassembled WGS sequence"/>
</dbReference>
<dbReference type="EMBL" id="MUAI01000085">
    <property type="protein sequence ID" value="OOR02813.1"/>
    <property type="molecule type" value="Genomic_DNA"/>
</dbReference>
<organism evidence="2 3">
    <name type="scientific">Bacillus mycoides</name>
    <dbReference type="NCBI Taxonomy" id="1405"/>
    <lineage>
        <taxon>Bacteria</taxon>
        <taxon>Bacillati</taxon>
        <taxon>Bacillota</taxon>
        <taxon>Bacilli</taxon>
        <taxon>Bacillales</taxon>
        <taxon>Bacillaceae</taxon>
        <taxon>Bacillus</taxon>
        <taxon>Bacillus cereus group</taxon>
    </lineage>
</organism>
<dbReference type="InterPro" id="IPR025119">
    <property type="entry name" value="DUF4046"/>
</dbReference>
<dbReference type="RefSeq" id="WP_078177446.1">
    <property type="nucleotide sequence ID" value="NZ_MUAI01000085.1"/>
</dbReference>
<dbReference type="AlphaFoldDB" id="A0A1S9SYI3"/>
<feature type="domain" description="DUF4046" evidence="1">
    <location>
        <begin position="240"/>
        <end position="317"/>
    </location>
</feature>
<evidence type="ECO:0000313" key="3">
    <source>
        <dbReference type="Proteomes" id="UP000190696"/>
    </source>
</evidence>
<gene>
    <name evidence="2" type="ORF">BW900_30375</name>
</gene>
<comment type="caution">
    <text evidence="2">The sequence shown here is derived from an EMBL/GenBank/DDBJ whole genome shotgun (WGS) entry which is preliminary data.</text>
</comment>
<evidence type="ECO:0000313" key="2">
    <source>
        <dbReference type="EMBL" id="OOR02813.1"/>
    </source>
</evidence>
<evidence type="ECO:0000259" key="1">
    <source>
        <dbReference type="Pfam" id="PF13255"/>
    </source>
</evidence>
<dbReference type="Pfam" id="PF13255">
    <property type="entry name" value="DUF4046"/>
    <property type="match status" value="2"/>
</dbReference>
<reference evidence="2 3" key="1">
    <citation type="submission" date="2017-01" db="EMBL/GenBank/DDBJ databases">
        <title>Bacillus cereus isolates.</title>
        <authorList>
            <person name="Beno S.M."/>
        </authorList>
    </citation>
    <scope>NUCLEOTIDE SEQUENCE [LARGE SCALE GENOMIC DNA]</scope>
    <source>
        <strain evidence="2 3">FSL W7-1108</strain>
    </source>
</reference>
<name>A0A1S9SYI3_BACMY</name>
<accession>A0A1S9SYI3</accession>